<dbReference type="OrthoDB" id="61370at2759"/>
<proteinExistence type="predicted"/>
<dbReference type="EMBL" id="KQ086874">
    <property type="protein sequence ID" value="KLO03923.1"/>
    <property type="molecule type" value="Genomic_DNA"/>
</dbReference>
<evidence type="ECO:0000256" key="1">
    <source>
        <dbReference type="SAM" id="SignalP"/>
    </source>
</evidence>
<evidence type="ECO:0000313" key="2">
    <source>
        <dbReference type="EMBL" id="KLO03923.1"/>
    </source>
</evidence>
<keyword evidence="1" id="KW-0732">Signal</keyword>
<evidence type="ECO:0000313" key="3">
    <source>
        <dbReference type="Proteomes" id="UP000053477"/>
    </source>
</evidence>
<keyword evidence="3" id="KW-1185">Reference proteome</keyword>
<organism evidence="2 3">
    <name type="scientific">Schizopora paradoxa</name>
    <dbReference type="NCBI Taxonomy" id="27342"/>
    <lineage>
        <taxon>Eukaryota</taxon>
        <taxon>Fungi</taxon>
        <taxon>Dikarya</taxon>
        <taxon>Basidiomycota</taxon>
        <taxon>Agaricomycotina</taxon>
        <taxon>Agaricomycetes</taxon>
        <taxon>Hymenochaetales</taxon>
        <taxon>Schizoporaceae</taxon>
        <taxon>Schizopora</taxon>
    </lineage>
</organism>
<reference evidence="2 3" key="1">
    <citation type="submission" date="2015-04" db="EMBL/GenBank/DDBJ databases">
        <title>Complete genome sequence of Schizopora paradoxa KUC8140, a cosmopolitan wood degrader in East Asia.</title>
        <authorList>
            <consortium name="DOE Joint Genome Institute"/>
            <person name="Min B."/>
            <person name="Park H."/>
            <person name="Jang Y."/>
            <person name="Kim J.-J."/>
            <person name="Kim K.H."/>
            <person name="Pangilinan J."/>
            <person name="Lipzen A."/>
            <person name="Riley R."/>
            <person name="Grigoriev I.V."/>
            <person name="Spatafora J.W."/>
            <person name="Choi I.-G."/>
        </authorList>
    </citation>
    <scope>NUCLEOTIDE SEQUENCE [LARGE SCALE GENOMIC DNA]</scope>
    <source>
        <strain evidence="2 3">KUC8140</strain>
    </source>
</reference>
<dbReference type="AlphaFoldDB" id="A0A0H2R3B4"/>
<dbReference type="InParanoid" id="A0A0H2R3B4"/>
<protein>
    <submittedName>
        <fullName evidence="2">Uncharacterized protein</fullName>
    </submittedName>
</protein>
<gene>
    <name evidence="2" type="ORF">SCHPADRAFT_948173</name>
</gene>
<feature type="chain" id="PRO_5005201249" evidence="1">
    <location>
        <begin position="19"/>
        <end position="102"/>
    </location>
</feature>
<name>A0A0H2R3B4_9AGAM</name>
<sequence>MRKTSYFVTFLVVGVSLSLNILSITQPNWLTAHPPNIFHTDTCITYGLLECCQSMLIDFPGPDDGCDADDGNSGRRNFCVLWWSAGFVSELSIVFRGAAASG</sequence>
<dbReference type="Proteomes" id="UP000053477">
    <property type="component" value="Unassembled WGS sequence"/>
</dbReference>
<feature type="signal peptide" evidence="1">
    <location>
        <begin position="1"/>
        <end position="18"/>
    </location>
</feature>
<accession>A0A0H2R3B4</accession>